<feature type="compositionally biased region" description="Polar residues" evidence="1">
    <location>
        <begin position="57"/>
        <end position="81"/>
    </location>
</feature>
<accession>A0A0B6YE00</accession>
<dbReference type="EMBL" id="HACG01007538">
    <property type="protein sequence ID" value="CEK54403.1"/>
    <property type="molecule type" value="Transcribed_RNA"/>
</dbReference>
<feature type="region of interest" description="Disordered" evidence="1">
    <location>
        <begin position="36"/>
        <end position="81"/>
    </location>
</feature>
<reference evidence="2" key="1">
    <citation type="submission" date="2014-12" db="EMBL/GenBank/DDBJ databases">
        <title>Insight into the proteome of Arion vulgaris.</title>
        <authorList>
            <person name="Aradska J."/>
            <person name="Bulat T."/>
            <person name="Smidak R."/>
            <person name="Sarate P."/>
            <person name="Gangsoo J."/>
            <person name="Sialana F."/>
            <person name="Bilban M."/>
            <person name="Lubec G."/>
        </authorList>
    </citation>
    <scope>NUCLEOTIDE SEQUENCE</scope>
    <source>
        <tissue evidence="2">Skin</tissue>
    </source>
</reference>
<gene>
    <name evidence="2" type="primary">ORF22695</name>
</gene>
<feature type="non-terminal residue" evidence="2">
    <location>
        <position position="1"/>
    </location>
</feature>
<proteinExistence type="predicted"/>
<evidence type="ECO:0000256" key="1">
    <source>
        <dbReference type="SAM" id="MobiDB-lite"/>
    </source>
</evidence>
<protein>
    <submittedName>
        <fullName evidence="2">Uncharacterized protein</fullName>
    </submittedName>
</protein>
<dbReference type="AlphaFoldDB" id="A0A0B6YE00"/>
<feature type="non-terminal residue" evidence="2">
    <location>
        <position position="81"/>
    </location>
</feature>
<name>A0A0B6YE00_9EUPU</name>
<evidence type="ECO:0000313" key="2">
    <source>
        <dbReference type="EMBL" id="CEK54403.1"/>
    </source>
</evidence>
<organism evidence="2">
    <name type="scientific">Arion vulgaris</name>
    <dbReference type="NCBI Taxonomy" id="1028688"/>
    <lineage>
        <taxon>Eukaryota</taxon>
        <taxon>Metazoa</taxon>
        <taxon>Spiralia</taxon>
        <taxon>Lophotrochozoa</taxon>
        <taxon>Mollusca</taxon>
        <taxon>Gastropoda</taxon>
        <taxon>Heterobranchia</taxon>
        <taxon>Euthyneura</taxon>
        <taxon>Panpulmonata</taxon>
        <taxon>Eupulmonata</taxon>
        <taxon>Stylommatophora</taxon>
        <taxon>Helicina</taxon>
        <taxon>Arionoidea</taxon>
        <taxon>Arionidae</taxon>
        <taxon>Arion</taxon>
    </lineage>
</organism>
<sequence length="81" mass="8750">RILKEQSVVDNMPVADCNVIVSTSNFATTVTTTDSGYNTGKNFYSREPTPRPSSSTQNASFQAHSPDTGHTISFNSGSYDN</sequence>